<evidence type="ECO:0000313" key="1">
    <source>
        <dbReference type="EMBL" id="MXU82485.1"/>
    </source>
</evidence>
<dbReference type="EMBL" id="GIFC01000402">
    <property type="protein sequence ID" value="MXU82485.1"/>
    <property type="molecule type" value="Transcribed_RNA"/>
</dbReference>
<proteinExistence type="predicted"/>
<reference evidence="1" key="1">
    <citation type="submission" date="2019-12" db="EMBL/GenBank/DDBJ databases">
        <title>An insight into the sialome of adult female Ixodes ricinus ticks feeding for 6 days.</title>
        <authorList>
            <person name="Perner J."/>
            <person name="Ribeiro J.M.C."/>
        </authorList>
    </citation>
    <scope>NUCLEOTIDE SEQUENCE</scope>
    <source>
        <strain evidence="1">Semi-engorged</strain>
        <tissue evidence="1">Salivary glands</tissue>
    </source>
</reference>
<dbReference type="AlphaFoldDB" id="A0A6B0U1Z5"/>
<protein>
    <submittedName>
        <fullName evidence="1">Uncharacterized protein</fullName>
    </submittedName>
</protein>
<accession>A0A6B0U1Z5</accession>
<name>A0A6B0U1Z5_IXORI</name>
<organism evidence="1">
    <name type="scientific">Ixodes ricinus</name>
    <name type="common">Common tick</name>
    <name type="synonym">Acarus ricinus</name>
    <dbReference type="NCBI Taxonomy" id="34613"/>
    <lineage>
        <taxon>Eukaryota</taxon>
        <taxon>Metazoa</taxon>
        <taxon>Ecdysozoa</taxon>
        <taxon>Arthropoda</taxon>
        <taxon>Chelicerata</taxon>
        <taxon>Arachnida</taxon>
        <taxon>Acari</taxon>
        <taxon>Parasitiformes</taxon>
        <taxon>Ixodida</taxon>
        <taxon>Ixodoidea</taxon>
        <taxon>Ixodidae</taxon>
        <taxon>Ixodinae</taxon>
        <taxon>Ixodes</taxon>
    </lineage>
</organism>
<sequence length="69" mass="8078">MARCLCRIPGLWHMLAAFHRGLTAHAHLKLARRQSAIETRKTSPPFSPHQRLKSFFLFFKGLFSWIYPP</sequence>